<feature type="domain" description="Sialidase" evidence="2">
    <location>
        <begin position="159"/>
        <end position="319"/>
    </location>
</feature>
<comment type="caution">
    <text evidence="3">The sequence shown here is derived from an EMBL/GenBank/DDBJ whole genome shotgun (WGS) entry which is preliminary data.</text>
</comment>
<accession>A0A8H6JQH9</accession>
<dbReference type="InterPro" id="IPR011040">
    <property type="entry name" value="Sialidase"/>
</dbReference>
<dbReference type="InterPro" id="IPR036278">
    <property type="entry name" value="Sialidase_sf"/>
</dbReference>
<feature type="chain" id="PRO_5034338859" evidence="1">
    <location>
        <begin position="21"/>
        <end position="361"/>
    </location>
</feature>
<proteinExistence type="predicted"/>
<feature type="signal peptide" evidence="1">
    <location>
        <begin position="1"/>
        <end position="20"/>
    </location>
</feature>
<dbReference type="Gene3D" id="2.120.10.10">
    <property type="match status" value="1"/>
</dbReference>
<protein>
    <submittedName>
        <fullName evidence="3">Bnr asp-box repeat domain protein</fullName>
    </submittedName>
</protein>
<evidence type="ECO:0000313" key="4">
    <source>
        <dbReference type="Proteomes" id="UP000652219"/>
    </source>
</evidence>
<keyword evidence="4" id="KW-1185">Reference proteome</keyword>
<dbReference type="Pfam" id="PF02012">
    <property type="entry name" value="BNR"/>
    <property type="match status" value="1"/>
</dbReference>
<dbReference type="PANTHER" id="PTHR38792">
    <property type="entry name" value="BNR/ASP-BOX REPEAT DOMAIN PROTEIN (AFU_ORTHOLOGUE AFUA_7G06430)-RELATED"/>
    <property type="match status" value="1"/>
</dbReference>
<dbReference type="Proteomes" id="UP000652219">
    <property type="component" value="Unassembled WGS sequence"/>
</dbReference>
<dbReference type="SUPFAM" id="SSF50939">
    <property type="entry name" value="Sialidases"/>
    <property type="match status" value="1"/>
</dbReference>
<evidence type="ECO:0000256" key="1">
    <source>
        <dbReference type="SAM" id="SignalP"/>
    </source>
</evidence>
<gene>
    <name evidence="3" type="ORF">CSOJ01_02419</name>
</gene>
<dbReference type="InterPro" id="IPR002860">
    <property type="entry name" value="BNR_rpt"/>
</dbReference>
<dbReference type="PANTHER" id="PTHR38792:SF3">
    <property type="entry name" value="BNR_ASP-BOX REPEAT DOMAIN PROTEIN (AFU_ORTHOLOGUE AFUA_7G06430)-RELATED"/>
    <property type="match status" value="1"/>
</dbReference>
<evidence type="ECO:0000259" key="2">
    <source>
        <dbReference type="Pfam" id="PF13088"/>
    </source>
</evidence>
<organism evidence="3 4">
    <name type="scientific">Colletotrichum sojae</name>
    <dbReference type="NCBI Taxonomy" id="2175907"/>
    <lineage>
        <taxon>Eukaryota</taxon>
        <taxon>Fungi</taxon>
        <taxon>Dikarya</taxon>
        <taxon>Ascomycota</taxon>
        <taxon>Pezizomycotina</taxon>
        <taxon>Sordariomycetes</taxon>
        <taxon>Hypocreomycetidae</taxon>
        <taxon>Glomerellales</taxon>
        <taxon>Glomerellaceae</taxon>
        <taxon>Colletotrichum</taxon>
        <taxon>Colletotrichum orchidearum species complex</taxon>
    </lineage>
</organism>
<keyword evidence="1" id="KW-0732">Signal</keyword>
<dbReference type="CDD" id="cd15482">
    <property type="entry name" value="Sialidase_non-viral"/>
    <property type="match status" value="1"/>
</dbReference>
<sequence>MLNLTKTLVAALALTGLAASTPVSLAKRLPGRVAKAGEPVVVDANSHYLRVSAMNDGSLIGGYGTTEGSTKILRVVRSTDGAQSWQRIGEVFRGDVAAHDIDNAFPLQLPGGRVLYAYRDHDRAGGQFTRYRITVCYSDDGGKTWKYLSTAVQRAAAGVNGLWEPFLRLAKDGTVQLYYSAENADNDQDNFMRYSKDGGQTWSNPIPVSGSDRVSRDGMVGVAPIDDNGNLIAVLEHTTTGGFNVDYVISHDDGYSWAERGSLYTARNGKASGAPQVYNVGGTLVASFMTNEDVDPRGGYNFGQMKVVTSVDGGKSWSGSVVTGEAEAHWPGLFNRDAAHFLALYSREGLGLVSQLYELQD</sequence>
<dbReference type="EMBL" id="WIGN01000021">
    <property type="protein sequence ID" value="KAF6817497.1"/>
    <property type="molecule type" value="Genomic_DNA"/>
</dbReference>
<reference evidence="3 4" key="1">
    <citation type="journal article" date="2020" name="Phytopathology">
        <title>Genome Sequence Resources of Colletotrichum truncatum, C. plurivorum, C. musicola, and C. sojae: Four Species Pathogenic to Soybean (Glycine max).</title>
        <authorList>
            <person name="Rogerio F."/>
            <person name="Boufleur T.R."/>
            <person name="Ciampi-Guillardi M."/>
            <person name="Sukno S.A."/>
            <person name="Thon M.R."/>
            <person name="Massola Junior N.S."/>
            <person name="Baroncelli R."/>
        </authorList>
    </citation>
    <scope>NUCLEOTIDE SEQUENCE [LARGE SCALE GENOMIC DNA]</scope>
    <source>
        <strain evidence="3 4">LFN0009</strain>
    </source>
</reference>
<dbReference type="Pfam" id="PF13088">
    <property type="entry name" value="BNR_2"/>
    <property type="match status" value="1"/>
</dbReference>
<dbReference type="AlphaFoldDB" id="A0A8H6JQH9"/>
<evidence type="ECO:0000313" key="3">
    <source>
        <dbReference type="EMBL" id="KAF6817497.1"/>
    </source>
</evidence>
<name>A0A8H6JQH9_9PEZI</name>